<sequence length="367" mass="41732">MLMNHATYSKFKETTFKGRYVVNEQVGDFLETLNSDFKVEIVGYSVEQRLIRAVTMGTGTQKVLMWSQMHGNESTTTKAILDLLKLLQSDNPLAVSILKNCTLKIIPILNPDGAEAYTRVNANEVDLNRDAQERSQPESKVLRDVYESYQPDFCFNMHDQRTIFNVGNSSNPATISFLAPSHDAERTISNSRAISMQLIAAMNTELQELIPGQIGRYDDGFNANCVGDTFQMLNTPTVLFEAGHFPEDYEREKTREYIFYALLKALLCIGENEINSYPQQDYFAIPENKKLFFDVIIKNAHIIDSSYTKDIAILYAEVLEEQKIIFQARIQKAGCTEGYFGHSTYDCANENDFSALKKQSFWNVLQS</sequence>
<dbReference type="Proteomes" id="UP000310314">
    <property type="component" value="Unassembled WGS sequence"/>
</dbReference>
<dbReference type="InterPro" id="IPR000834">
    <property type="entry name" value="Peptidase_M14"/>
</dbReference>
<evidence type="ECO:0000256" key="1">
    <source>
        <dbReference type="PROSITE-ProRule" id="PRU01379"/>
    </source>
</evidence>
<feature type="domain" description="Peptidase M14" evidence="2">
    <location>
        <begin position="16"/>
        <end position="265"/>
    </location>
</feature>
<dbReference type="PROSITE" id="PS52035">
    <property type="entry name" value="PEPTIDASE_M14"/>
    <property type="match status" value="1"/>
</dbReference>
<dbReference type="SUPFAM" id="SSF53187">
    <property type="entry name" value="Zn-dependent exopeptidases"/>
    <property type="match status" value="1"/>
</dbReference>
<comment type="caution">
    <text evidence="3">The sequence shown here is derived from an EMBL/GenBank/DDBJ whole genome shotgun (WGS) entry which is preliminary data.</text>
</comment>
<gene>
    <name evidence="3" type="ORF">FEE95_13280</name>
</gene>
<dbReference type="Pfam" id="PF00246">
    <property type="entry name" value="Peptidase_M14"/>
    <property type="match status" value="1"/>
</dbReference>
<dbReference type="SMART" id="SM00631">
    <property type="entry name" value="Zn_pept"/>
    <property type="match status" value="1"/>
</dbReference>
<keyword evidence="4" id="KW-1185">Reference proteome</keyword>
<proteinExistence type="inferred from homology"/>
<evidence type="ECO:0000313" key="4">
    <source>
        <dbReference type="Proteomes" id="UP000310314"/>
    </source>
</evidence>
<dbReference type="EMBL" id="VATY01000002">
    <property type="protein sequence ID" value="TMM57452.1"/>
    <property type="molecule type" value="Genomic_DNA"/>
</dbReference>
<dbReference type="GO" id="GO:0008270">
    <property type="term" value="F:zinc ion binding"/>
    <property type="evidence" value="ECO:0007669"/>
    <property type="project" value="InterPro"/>
</dbReference>
<dbReference type="OrthoDB" id="1119199at2"/>
<evidence type="ECO:0000259" key="2">
    <source>
        <dbReference type="PROSITE" id="PS52035"/>
    </source>
</evidence>
<organism evidence="3 4">
    <name type="scientific">Maribacter algarum</name>
    <name type="common">ex Zhang et al. 2020</name>
    <dbReference type="NCBI Taxonomy" id="2578118"/>
    <lineage>
        <taxon>Bacteria</taxon>
        <taxon>Pseudomonadati</taxon>
        <taxon>Bacteroidota</taxon>
        <taxon>Flavobacteriia</taxon>
        <taxon>Flavobacteriales</taxon>
        <taxon>Flavobacteriaceae</taxon>
        <taxon>Maribacter</taxon>
    </lineage>
</organism>
<comment type="similarity">
    <text evidence="1">Belongs to the peptidase M14 family.</text>
</comment>
<dbReference type="CDD" id="cd06239">
    <property type="entry name" value="M14-like"/>
    <property type="match status" value="1"/>
</dbReference>
<name>A0A5S3PRW2_9FLAO</name>
<accession>A0A5S3PRW2</accession>
<evidence type="ECO:0000313" key="3">
    <source>
        <dbReference type="EMBL" id="TMM57452.1"/>
    </source>
</evidence>
<dbReference type="AlphaFoldDB" id="A0A5S3PRW2"/>
<dbReference type="Gene3D" id="3.40.630.10">
    <property type="entry name" value="Zn peptidases"/>
    <property type="match status" value="1"/>
</dbReference>
<protein>
    <submittedName>
        <fullName evidence="3">DUF2817 domain-containing protein</fullName>
    </submittedName>
</protein>
<reference evidence="3 4" key="1">
    <citation type="submission" date="2019-05" db="EMBL/GenBank/DDBJ databases">
        <authorList>
            <person name="Zhang J.-Y."/>
            <person name="Feg X."/>
            <person name="Du Z.-J."/>
        </authorList>
    </citation>
    <scope>NUCLEOTIDE SEQUENCE [LARGE SCALE GENOMIC DNA]</scope>
    <source>
        <strain evidence="3 4">RZ26</strain>
    </source>
</reference>
<dbReference type="GO" id="GO:0004181">
    <property type="term" value="F:metallocarboxypeptidase activity"/>
    <property type="evidence" value="ECO:0007669"/>
    <property type="project" value="InterPro"/>
</dbReference>
<feature type="active site" description="Proton donor/acceptor" evidence="1">
    <location>
        <position position="241"/>
    </location>
</feature>
<dbReference type="GO" id="GO:0006508">
    <property type="term" value="P:proteolysis"/>
    <property type="evidence" value="ECO:0007669"/>
    <property type="project" value="InterPro"/>
</dbReference>